<dbReference type="KEGG" id="ape:APE_0471c"/>
<organism evidence="1 2">
    <name type="scientific">Aeropyrum pernix (strain ATCC 700893 / DSM 11879 / JCM 9820 / NBRC 100138 / K1)</name>
    <dbReference type="NCBI Taxonomy" id="272557"/>
    <lineage>
        <taxon>Archaea</taxon>
        <taxon>Thermoproteota</taxon>
        <taxon>Thermoprotei</taxon>
        <taxon>Desulfurococcales</taxon>
        <taxon>Desulfurococcaceae</taxon>
        <taxon>Aeropyrum</taxon>
    </lineage>
</organism>
<dbReference type="Proteomes" id="UP000002518">
    <property type="component" value="Chromosome"/>
</dbReference>
<proteinExistence type="predicted"/>
<dbReference type="PIR" id="G72742">
    <property type="entry name" value="G72742"/>
</dbReference>
<dbReference type="EMBL" id="BA000002">
    <property type="protein sequence ID" value="BAA79435.1"/>
    <property type="molecule type" value="Genomic_DNA"/>
</dbReference>
<keyword evidence="2" id="KW-1185">Reference proteome</keyword>
<dbReference type="AlphaFoldDB" id="Q9YEW1"/>
<sequence>MISVLISFMLLFMDYMNISDMKPCISLRSHTAEVRGSNPRGPTILDAFHVLQISEL</sequence>
<dbReference type="EnsemblBacteria" id="BAA79435">
    <property type="protein sequence ID" value="BAA79435"/>
    <property type="gene ID" value="APE_0471c"/>
</dbReference>
<dbReference type="STRING" id="272557.APE_0471c"/>
<protein>
    <submittedName>
        <fullName evidence="1">Uncharacterized protein</fullName>
    </submittedName>
</protein>
<gene>
    <name evidence="1" type="ordered locus">APE_0471c</name>
</gene>
<evidence type="ECO:0000313" key="1">
    <source>
        <dbReference type="EMBL" id="BAA79435.1"/>
    </source>
</evidence>
<evidence type="ECO:0000313" key="2">
    <source>
        <dbReference type="Proteomes" id="UP000002518"/>
    </source>
</evidence>
<accession>Q9YEW1</accession>
<reference evidence="1 2" key="1">
    <citation type="journal article" date="1999" name="DNA Res.">
        <title>Complete genome sequence of an aerobic hyper-thermophilic crenarchaeon, Aeropyrum pernix K1.</title>
        <authorList>
            <person name="Kawarabayasi Y."/>
            <person name="Hino Y."/>
            <person name="Horikawa H."/>
            <person name="Yamazaki S."/>
            <person name="Haikawa Y."/>
            <person name="Jin-no K."/>
            <person name="Takahashi M."/>
            <person name="Sekine M."/>
            <person name="Baba S."/>
            <person name="Ankai A."/>
            <person name="Kosugi H."/>
            <person name="Hosoyama A."/>
            <person name="Fukui S."/>
            <person name="Nagai Y."/>
            <person name="Nishijima K."/>
            <person name="Nakazawa H."/>
            <person name="Takamiya M."/>
            <person name="Masuda S."/>
            <person name="Funahashi T."/>
            <person name="Tanaka T."/>
            <person name="Kudoh Y."/>
            <person name="Yamazaki J."/>
            <person name="Kushida N."/>
            <person name="Oguchi A."/>
            <person name="Aoki K."/>
            <person name="Kubota K."/>
            <person name="Nakamura Y."/>
            <person name="Nomura N."/>
            <person name="Sako Y."/>
            <person name="Kikuchi H."/>
        </authorList>
    </citation>
    <scope>NUCLEOTIDE SEQUENCE [LARGE SCALE GENOMIC DNA]</scope>
    <source>
        <strain evidence="2">ATCC 700893 / DSM 11879 / JCM 9820 / NBRC 100138 / K1</strain>
    </source>
</reference>
<name>Q9YEW1_AERPE</name>